<protein>
    <submittedName>
        <fullName evidence="2">Uncharacterized protein</fullName>
    </submittedName>
</protein>
<reference evidence="2" key="1">
    <citation type="submission" date="2014-11" db="EMBL/GenBank/DDBJ databases">
        <authorList>
            <person name="Amaro Gonzalez C."/>
        </authorList>
    </citation>
    <scope>NUCLEOTIDE SEQUENCE</scope>
</reference>
<reference evidence="2" key="2">
    <citation type="journal article" date="2015" name="Fish Shellfish Immunol.">
        <title>Early steps in the European eel (Anguilla anguilla)-Vibrio vulnificus interaction in the gills: Role of the RtxA13 toxin.</title>
        <authorList>
            <person name="Callol A."/>
            <person name="Pajuelo D."/>
            <person name="Ebbesson L."/>
            <person name="Teles M."/>
            <person name="MacKenzie S."/>
            <person name="Amaro C."/>
        </authorList>
    </citation>
    <scope>NUCLEOTIDE SEQUENCE</scope>
</reference>
<evidence type="ECO:0000313" key="2">
    <source>
        <dbReference type="EMBL" id="JAH06479.1"/>
    </source>
</evidence>
<feature type="compositionally biased region" description="Polar residues" evidence="1">
    <location>
        <begin position="1"/>
        <end position="12"/>
    </location>
</feature>
<accession>A0A0E9PPP0</accession>
<evidence type="ECO:0000256" key="1">
    <source>
        <dbReference type="SAM" id="MobiDB-lite"/>
    </source>
</evidence>
<organism evidence="2">
    <name type="scientific">Anguilla anguilla</name>
    <name type="common">European freshwater eel</name>
    <name type="synonym">Muraena anguilla</name>
    <dbReference type="NCBI Taxonomy" id="7936"/>
    <lineage>
        <taxon>Eukaryota</taxon>
        <taxon>Metazoa</taxon>
        <taxon>Chordata</taxon>
        <taxon>Craniata</taxon>
        <taxon>Vertebrata</taxon>
        <taxon>Euteleostomi</taxon>
        <taxon>Actinopterygii</taxon>
        <taxon>Neopterygii</taxon>
        <taxon>Teleostei</taxon>
        <taxon>Anguilliformes</taxon>
        <taxon>Anguillidae</taxon>
        <taxon>Anguilla</taxon>
    </lineage>
</organism>
<dbReference type="EMBL" id="GBXM01102098">
    <property type="protein sequence ID" value="JAH06479.1"/>
    <property type="molecule type" value="Transcribed_RNA"/>
</dbReference>
<feature type="region of interest" description="Disordered" evidence="1">
    <location>
        <begin position="1"/>
        <end position="36"/>
    </location>
</feature>
<proteinExistence type="predicted"/>
<dbReference type="AlphaFoldDB" id="A0A0E9PPP0"/>
<sequence length="54" mass="5930">MTPAFRSSQMANLSHKAVRPLVESKKQPLSPSNSKRVVCGRTRVEASCHGMSFV</sequence>
<name>A0A0E9PPP0_ANGAN</name>